<name>A0ABD2VTU6_9HYME</name>
<dbReference type="Pfam" id="PF03022">
    <property type="entry name" value="MRJP"/>
    <property type="match status" value="1"/>
</dbReference>
<dbReference type="Gene3D" id="2.120.10.30">
    <property type="entry name" value="TolB, C-terminal domain"/>
    <property type="match status" value="1"/>
</dbReference>
<protein>
    <recommendedName>
        <fullName evidence="9">Bee-milk protein</fullName>
    </recommendedName>
</protein>
<dbReference type="PANTHER" id="PTHR10009:SF7">
    <property type="entry name" value="GH10609P-RELATED"/>
    <property type="match status" value="1"/>
</dbReference>
<dbReference type="Proteomes" id="UP001627154">
    <property type="component" value="Unassembled WGS sequence"/>
</dbReference>
<keyword evidence="8" id="KW-1185">Reference proteome</keyword>
<keyword evidence="5" id="KW-0325">Glycoprotein</keyword>
<feature type="signal peptide" evidence="6">
    <location>
        <begin position="1"/>
        <end position="19"/>
    </location>
</feature>
<evidence type="ECO:0000313" key="8">
    <source>
        <dbReference type="Proteomes" id="UP001627154"/>
    </source>
</evidence>
<evidence type="ECO:0000256" key="3">
    <source>
        <dbReference type="ARBA" id="ARBA00022525"/>
    </source>
</evidence>
<feature type="chain" id="PRO_5044741188" description="Bee-milk protein" evidence="6">
    <location>
        <begin position="20"/>
        <end position="424"/>
    </location>
</feature>
<dbReference type="EMBL" id="JBJJXI010000182">
    <property type="protein sequence ID" value="KAL3383756.1"/>
    <property type="molecule type" value="Genomic_DNA"/>
</dbReference>
<comment type="subcellular location">
    <subcellularLocation>
        <location evidence="1">Secreted</location>
    </subcellularLocation>
</comment>
<evidence type="ECO:0008006" key="9">
    <source>
        <dbReference type="Google" id="ProtNLM"/>
    </source>
</evidence>
<evidence type="ECO:0000256" key="6">
    <source>
        <dbReference type="SAM" id="SignalP"/>
    </source>
</evidence>
<evidence type="ECO:0000256" key="1">
    <source>
        <dbReference type="ARBA" id="ARBA00004613"/>
    </source>
</evidence>
<keyword evidence="3" id="KW-0964">Secreted</keyword>
<sequence length="424" mass="47585">MQGFIWLLLGAYVTSSARALLITQFAWKYLDYNWDSQQRKNYFVQNGLYDYRNLTPIDVDQSSDGRTFITVIRGPGVPASVHTVSNRVDRASGPLLEPYPNWSWYRDEIGCEGIINVYRVAIDKCQRLWVLDTGLRSGSHICPAKLLAFNLRDNKLIYKTAIPDNVAQNRQGQGQLVTPIVQCEPSRCQDVKVYMADVAGSSIVVFDSDRLGAHRIDDDFRGVYTAEPAHVNTTIAGESFTLADGVLGMALSPRQSNGDRYLAFRPFASLSMYFANTRELLRPPPANSLGNNRRYNNVHYLRAIDVLPSQATAMAFSSGNVLFYGLTKEIGIGCYNFHKTIGGRRDRYLFKVPVQDYGRLQFVSGMKIIQNPSIPGGEEIITMSNRLQKIYAGTQNFNEVNFQVSRISVKHAIQGTMCDSNNNV</sequence>
<evidence type="ECO:0000256" key="4">
    <source>
        <dbReference type="ARBA" id="ARBA00022729"/>
    </source>
</evidence>
<evidence type="ECO:0000313" key="7">
    <source>
        <dbReference type="EMBL" id="KAL3383756.1"/>
    </source>
</evidence>
<gene>
    <name evidence="7" type="ORF">TKK_020419</name>
</gene>
<dbReference type="GO" id="GO:0005576">
    <property type="term" value="C:extracellular region"/>
    <property type="evidence" value="ECO:0007669"/>
    <property type="project" value="UniProtKB-SubCell"/>
</dbReference>
<reference evidence="7 8" key="1">
    <citation type="journal article" date="2024" name="bioRxiv">
        <title>A reference genome for Trichogramma kaykai: A tiny desert-dwelling parasitoid wasp with competing sex-ratio distorters.</title>
        <authorList>
            <person name="Culotta J."/>
            <person name="Lindsey A.R."/>
        </authorList>
    </citation>
    <scope>NUCLEOTIDE SEQUENCE [LARGE SCALE GENOMIC DNA]</scope>
    <source>
        <strain evidence="7 8">KSX58</strain>
    </source>
</reference>
<evidence type="ECO:0000256" key="5">
    <source>
        <dbReference type="ARBA" id="ARBA00023180"/>
    </source>
</evidence>
<dbReference type="InterPro" id="IPR011042">
    <property type="entry name" value="6-blade_b-propeller_TolB-like"/>
</dbReference>
<accession>A0ABD2VTU6</accession>
<keyword evidence="4 6" id="KW-0732">Signal</keyword>
<comment type="caution">
    <text evidence="7">The sequence shown here is derived from an EMBL/GenBank/DDBJ whole genome shotgun (WGS) entry which is preliminary data.</text>
</comment>
<proteinExistence type="inferred from homology"/>
<dbReference type="AlphaFoldDB" id="A0ABD2VTU6"/>
<comment type="similarity">
    <text evidence="2">Belongs to the major royal jelly protein family.</text>
</comment>
<evidence type="ECO:0000256" key="2">
    <source>
        <dbReference type="ARBA" id="ARBA00009127"/>
    </source>
</evidence>
<dbReference type="InterPro" id="IPR017996">
    <property type="entry name" value="MRJP/yellow-related"/>
</dbReference>
<dbReference type="PANTHER" id="PTHR10009">
    <property type="entry name" value="PROTEIN YELLOW-RELATED"/>
    <property type="match status" value="1"/>
</dbReference>
<dbReference type="PRINTS" id="PR01366">
    <property type="entry name" value="ROYALJELLY"/>
</dbReference>
<organism evidence="7 8">
    <name type="scientific">Trichogramma kaykai</name>
    <dbReference type="NCBI Taxonomy" id="54128"/>
    <lineage>
        <taxon>Eukaryota</taxon>
        <taxon>Metazoa</taxon>
        <taxon>Ecdysozoa</taxon>
        <taxon>Arthropoda</taxon>
        <taxon>Hexapoda</taxon>
        <taxon>Insecta</taxon>
        <taxon>Pterygota</taxon>
        <taxon>Neoptera</taxon>
        <taxon>Endopterygota</taxon>
        <taxon>Hymenoptera</taxon>
        <taxon>Apocrita</taxon>
        <taxon>Proctotrupomorpha</taxon>
        <taxon>Chalcidoidea</taxon>
        <taxon>Trichogrammatidae</taxon>
        <taxon>Trichogramma</taxon>
    </lineage>
</organism>